<protein>
    <submittedName>
        <fullName evidence="11">ATP-binding cassette sub-family G member 1-like protein</fullName>
    </submittedName>
</protein>
<dbReference type="InterPro" id="IPR043926">
    <property type="entry name" value="ABCG_dom"/>
</dbReference>
<evidence type="ECO:0000256" key="4">
    <source>
        <dbReference type="ARBA" id="ARBA00022692"/>
    </source>
</evidence>
<feature type="transmembrane region" description="Helical" evidence="9">
    <location>
        <begin position="424"/>
        <end position="446"/>
    </location>
</feature>
<dbReference type="GO" id="GO:0016887">
    <property type="term" value="F:ATP hydrolysis activity"/>
    <property type="evidence" value="ECO:0007669"/>
    <property type="project" value="InterPro"/>
</dbReference>
<evidence type="ECO:0000256" key="3">
    <source>
        <dbReference type="ARBA" id="ARBA00022448"/>
    </source>
</evidence>
<comment type="similarity">
    <text evidence="2">Belongs to the ABC transporter superfamily. ABCG family. Eye pigment precursor importer (TC 3.A.1.204) subfamily.</text>
</comment>
<dbReference type="SMART" id="SM00382">
    <property type="entry name" value="AAA"/>
    <property type="match status" value="1"/>
</dbReference>
<dbReference type="PROSITE" id="PS00211">
    <property type="entry name" value="ABC_TRANSPORTER_1"/>
    <property type="match status" value="1"/>
</dbReference>
<evidence type="ECO:0000256" key="8">
    <source>
        <dbReference type="ARBA" id="ARBA00023136"/>
    </source>
</evidence>
<dbReference type="PANTHER" id="PTHR48041:SF78">
    <property type="entry name" value="ABC TRANSPORTER EXPRESSED IN TRACHEA, ISOFORM A"/>
    <property type="match status" value="1"/>
</dbReference>
<feature type="domain" description="ABC transporter" evidence="10">
    <location>
        <begin position="26"/>
        <end position="289"/>
    </location>
</feature>
<comment type="caution">
    <text evidence="11">The sequence shown here is derived from an EMBL/GenBank/DDBJ whole genome shotgun (WGS) entry which is preliminary data.</text>
</comment>
<dbReference type="InterPro" id="IPR013525">
    <property type="entry name" value="ABC2_TM"/>
</dbReference>
<dbReference type="Proteomes" id="UP000285301">
    <property type="component" value="Unassembled WGS sequence"/>
</dbReference>
<dbReference type="Pfam" id="PF00005">
    <property type="entry name" value="ABC_tran"/>
    <property type="match status" value="1"/>
</dbReference>
<evidence type="ECO:0000259" key="10">
    <source>
        <dbReference type="PROSITE" id="PS50893"/>
    </source>
</evidence>
<dbReference type="InterPro" id="IPR003439">
    <property type="entry name" value="ABC_transporter-like_ATP-bd"/>
</dbReference>
<feature type="transmembrane region" description="Helical" evidence="9">
    <location>
        <begin position="682"/>
        <end position="706"/>
    </location>
</feature>
<dbReference type="OrthoDB" id="66620at2759"/>
<feature type="transmembrane region" description="Helical" evidence="9">
    <location>
        <begin position="535"/>
        <end position="556"/>
    </location>
</feature>
<dbReference type="InterPro" id="IPR027417">
    <property type="entry name" value="P-loop_NTPase"/>
</dbReference>
<dbReference type="InterPro" id="IPR017871">
    <property type="entry name" value="ABC_transporter-like_CS"/>
</dbReference>
<organism evidence="11 12">
    <name type="scientific">Dinothrombium tinctorium</name>
    <dbReference type="NCBI Taxonomy" id="1965070"/>
    <lineage>
        <taxon>Eukaryota</taxon>
        <taxon>Metazoa</taxon>
        <taxon>Ecdysozoa</taxon>
        <taxon>Arthropoda</taxon>
        <taxon>Chelicerata</taxon>
        <taxon>Arachnida</taxon>
        <taxon>Acari</taxon>
        <taxon>Acariformes</taxon>
        <taxon>Trombidiformes</taxon>
        <taxon>Prostigmata</taxon>
        <taxon>Anystina</taxon>
        <taxon>Parasitengona</taxon>
        <taxon>Trombidioidea</taxon>
        <taxon>Trombidiidae</taxon>
        <taxon>Dinothrombium</taxon>
    </lineage>
</organism>
<dbReference type="InterPro" id="IPR003593">
    <property type="entry name" value="AAA+_ATPase"/>
</dbReference>
<feature type="transmembrane region" description="Helical" evidence="9">
    <location>
        <begin position="363"/>
        <end position="385"/>
    </location>
</feature>
<feature type="transmembrane region" description="Helical" evidence="9">
    <location>
        <begin position="501"/>
        <end position="528"/>
    </location>
</feature>
<dbReference type="STRING" id="1965070.A0A443QUH2"/>
<keyword evidence="6 11" id="KW-0067">ATP-binding</keyword>
<evidence type="ECO:0000256" key="1">
    <source>
        <dbReference type="ARBA" id="ARBA00004141"/>
    </source>
</evidence>
<dbReference type="InterPro" id="IPR050352">
    <property type="entry name" value="ABCG_transporters"/>
</dbReference>
<keyword evidence="4 9" id="KW-0812">Transmembrane</keyword>
<evidence type="ECO:0000256" key="7">
    <source>
        <dbReference type="ARBA" id="ARBA00022989"/>
    </source>
</evidence>
<sequence>MSQNSKTVAPSENKFQIQWFNINYTVRYGALTKFYHQLLGQRNTPSIKHILRNVSGSLSAGEMSAILGPSGAGKSTLLNIIMNICRKGVSGKILFDGDARKIEIAYIPQNDKFFDILTVKECLQFASILKNTTKEKSDETYRAPFAPENDEISQNYGSHRLHAIIAKNVATLLGLEDVLSTRVKNLSGGQRKRLSIAQEIVSYPDVLILDEPTSGLDSTTAFRCIEILQNLTKQSKPITVLCTIHQPSVKIFNMFDQVYILSCLGKCIYHGKPAELVKYMKEMSIECPLFYNPADFIIELAAGEYGKEIIEKMVVAQERKYDDAQKWGMQRKLKKLMKNSIYPKWQHFSVLLRRSFLLIRRDYQLMTLRFFSHIVFSLFLCYVFGTKSGQARGCIEIDKEITGDTAVRAIRDNVVELKAVGDNFSLILITYLMIALGAMMPVVISFPHQIQIATKEMRNKWYSIHNFFFSILLSDLPFQIIFPTLYISLTYVLTEQAPDLWRFYSMLFVSVNCAFISHSFGMIAGLVFMQNLYAVIYLCPSLLLTLLLFSGFLIRLSTMPEVAWLLTHLSFLRYVFEAALVSLYGFGRCPQVIDLQIKDLRNKLSTTLFSFLRIFYVEKEGDYPVEQSYTNVNVSLPMQNAQNMTEALVETILAGSGVSYLDENNHVISIVLYFYDLRDSDLYYAHLIIILHVILMRVISYLFMIWRASK</sequence>
<dbReference type="SUPFAM" id="SSF52540">
    <property type="entry name" value="P-loop containing nucleoside triphosphate hydrolases"/>
    <property type="match status" value="1"/>
</dbReference>
<dbReference type="EMBL" id="NCKU01003960">
    <property type="protein sequence ID" value="RWS06663.1"/>
    <property type="molecule type" value="Genomic_DNA"/>
</dbReference>
<gene>
    <name evidence="11" type="ORF">B4U79_10982</name>
</gene>
<keyword evidence="12" id="KW-1185">Reference proteome</keyword>
<keyword evidence="8 9" id="KW-0472">Membrane</keyword>
<accession>A0A443QUH2</accession>
<keyword evidence="5" id="KW-0547">Nucleotide-binding</keyword>
<evidence type="ECO:0000256" key="5">
    <source>
        <dbReference type="ARBA" id="ARBA00022741"/>
    </source>
</evidence>
<dbReference type="GO" id="GO:0005524">
    <property type="term" value="F:ATP binding"/>
    <property type="evidence" value="ECO:0007669"/>
    <property type="project" value="UniProtKB-KW"/>
</dbReference>
<name>A0A443QUH2_9ACAR</name>
<comment type="subcellular location">
    <subcellularLocation>
        <location evidence="1">Membrane</location>
        <topology evidence="1">Multi-pass membrane protein</topology>
    </subcellularLocation>
</comment>
<evidence type="ECO:0000256" key="9">
    <source>
        <dbReference type="SAM" id="Phobius"/>
    </source>
</evidence>
<dbReference type="Gene3D" id="3.40.50.300">
    <property type="entry name" value="P-loop containing nucleotide triphosphate hydrolases"/>
    <property type="match status" value="1"/>
</dbReference>
<feature type="transmembrane region" description="Helical" evidence="9">
    <location>
        <begin position="467"/>
        <end position="489"/>
    </location>
</feature>
<evidence type="ECO:0000313" key="11">
    <source>
        <dbReference type="EMBL" id="RWS06663.1"/>
    </source>
</evidence>
<dbReference type="GO" id="GO:0005886">
    <property type="term" value="C:plasma membrane"/>
    <property type="evidence" value="ECO:0007669"/>
    <property type="project" value="TreeGrafter"/>
</dbReference>
<evidence type="ECO:0000256" key="6">
    <source>
        <dbReference type="ARBA" id="ARBA00022840"/>
    </source>
</evidence>
<reference evidence="11 12" key="1">
    <citation type="journal article" date="2018" name="Gigascience">
        <title>Genomes of trombidid mites reveal novel predicted allergens and laterally-transferred genes associated with secondary metabolism.</title>
        <authorList>
            <person name="Dong X."/>
            <person name="Chaisiri K."/>
            <person name="Xia D."/>
            <person name="Armstrong S.D."/>
            <person name="Fang Y."/>
            <person name="Donnelly M.J."/>
            <person name="Kadowaki T."/>
            <person name="McGarry J.W."/>
            <person name="Darby A.C."/>
            <person name="Makepeace B.L."/>
        </authorList>
    </citation>
    <scope>NUCLEOTIDE SEQUENCE [LARGE SCALE GENOMIC DNA]</scope>
    <source>
        <strain evidence="11">UoL-WK</strain>
    </source>
</reference>
<dbReference type="PANTHER" id="PTHR48041">
    <property type="entry name" value="ABC TRANSPORTER G FAMILY MEMBER 28"/>
    <property type="match status" value="1"/>
</dbReference>
<dbReference type="AlphaFoldDB" id="A0A443QUH2"/>
<dbReference type="Pfam" id="PF01061">
    <property type="entry name" value="ABC2_membrane"/>
    <property type="match status" value="1"/>
</dbReference>
<evidence type="ECO:0000313" key="12">
    <source>
        <dbReference type="Proteomes" id="UP000285301"/>
    </source>
</evidence>
<evidence type="ECO:0000256" key="2">
    <source>
        <dbReference type="ARBA" id="ARBA00005814"/>
    </source>
</evidence>
<proteinExistence type="inferred from homology"/>
<dbReference type="PROSITE" id="PS50893">
    <property type="entry name" value="ABC_TRANSPORTER_2"/>
    <property type="match status" value="1"/>
</dbReference>
<keyword evidence="7 9" id="KW-1133">Transmembrane helix</keyword>
<keyword evidence="3" id="KW-0813">Transport</keyword>
<feature type="transmembrane region" description="Helical" evidence="9">
    <location>
        <begin position="562"/>
        <end position="586"/>
    </location>
</feature>
<dbReference type="Pfam" id="PF19055">
    <property type="entry name" value="ABC2_membrane_7"/>
    <property type="match status" value="1"/>
</dbReference>
<dbReference type="GO" id="GO:0140359">
    <property type="term" value="F:ABC-type transporter activity"/>
    <property type="evidence" value="ECO:0007669"/>
    <property type="project" value="InterPro"/>
</dbReference>